<feature type="binding site" evidence="7">
    <location>
        <position position="96"/>
    </location>
    <ligand>
        <name>Zn(2+)</name>
        <dbReference type="ChEBI" id="CHEBI:29105"/>
    </ligand>
</feature>
<keyword evidence="4 7" id="KW-0963">Cytoplasm</keyword>
<evidence type="ECO:0000313" key="9">
    <source>
        <dbReference type="EMBL" id="TCN88863.1"/>
    </source>
</evidence>
<dbReference type="InterPro" id="IPR023483">
    <property type="entry name" value="Uncharacterised_SprT"/>
</dbReference>
<comment type="similarity">
    <text evidence="2 7">Belongs to the SprT family.</text>
</comment>
<evidence type="ECO:0000256" key="2">
    <source>
        <dbReference type="ARBA" id="ARBA00006591"/>
    </source>
</evidence>
<organism evidence="9 10">
    <name type="scientific">Shewanella fodinae</name>
    <dbReference type="NCBI Taxonomy" id="552357"/>
    <lineage>
        <taxon>Bacteria</taxon>
        <taxon>Pseudomonadati</taxon>
        <taxon>Pseudomonadota</taxon>
        <taxon>Gammaproteobacteria</taxon>
        <taxon>Alteromonadales</taxon>
        <taxon>Shewanellaceae</taxon>
        <taxon>Shewanella</taxon>
    </lineage>
</organism>
<feature type="active site" evidence="7">
    <location>
        <position position="93"/>
    </location>
</feature>
<dbReference type="GO" id="GO:0006950">
    <property type="term" value="P:response to stress"/>
    <property type="evidence" value="ECO:0007669"/>
    <property type="project" value="UniProtKB-ARBA"/>
</dbReference>
<evidence type="ECO:0000256" key="5">
    <source>
        <dbReference type="ARBA" id="ARBA00022723"/>
    </source>
</evidence>
<dbReference type="InterPro" id="IPR006640">
    <property type="entry name" value="SprT-like_domain"/>
</dbReference>
<dbReference type="NCBIfam" id="NF003421">
    <property type="entry name" value="PRK04860.1"/>
    <property type="match status" value="1"/>
</dbReference>
<evidence type="ECO:0000256" key="6">
    <source>
        <dbReference type="ARBA" id="ARBA00022833"/>
    </source>
</evidence>
<evidence type="ECO:0000256" key="3">
    <source>
        <dbReference type="ARBA" id="ARBA00020082"/>
    </source>
</evidence>
<name>A0A4R2FG06_9GAMM</name>
<comment type="caution">
    <text evidence="9">The sequence shown here is derived from an EMBL/GenBank/DDBJ whole genome shotgun (WGS) entry which is preliminary data.</text>
</comment>
<dbReference type="RefSeq" id="WP_133037813.1">
    <property type="nucleotide sequence ID" value="NZ_SLWF01000003.1"/>
</dbReference>
<dbReference type="HAMAP" id="MF_00746">
    <property type="entry name" value="SprT"/>
    <property type="match status" value="1"/>
</dbReference>
<evidence type="ECO:0000256" key="7">
    <source>
        <dbReference type="HAMAP-Rule" id="MF_00746"/>
    </source>
</evidence>
<accession>A0A4R2FG06</accession>
<keyword evidence="6 7" id="KW-0862">Zinc</keyword>
<comment type="cofactor">
    <cofactor evidence="7">
        <name>Zn(2+)</name>
        <dbReference type="ChEBI" id="CHEBI:29105"/>
    </cofactor>
    <text evidence="7">Binds 1 zinc ion.</text>
</comment>
<dbReference type="Proteomes" id="UP000294832">
    <property type="component" value="Unassembled WGS sequence"/>
</dbReference>
<dbReference type="PANTHER" id="PTHR38773">
    <property type="entry name" value="PROTEIN SPRT"/>
    <property type="match status" value="1"/>
</dbReference>
<dbReference type="GO" id="GO:0008270">
    <property type="term" value="F:zinc ion binding"/>
    <property type="evidence" value="ECO:0007669"/>
    <property type="project" value="UniProtKB-UniRule"/>
</dbReference>
<dbReference type="SMART" id="SM00731">
    <property type="entry name" value="SprT"/>
    <property type="match status" value="1"/>
</dbReference>
<keyword evidence="10" id="KW-1185">Reference proteome</keyword>
<dbReference type="Pfam" id="PF10263">
    <property type="entry name" value="SprT-like"/>
    <property type="match status" value="1"/>
</dbReference>
<dbReference type="Gene3D" id="3.30.2010.10">
    <property type="entry name" value="Metalloproteases ('zincins'), catalytic domain"/>
    <property type="match status" value="1"/>
</dbReference>
<dbReference type="OrthoDB" id="267364at2"/>
<comment type="subcellular location">
    <subcellularLocation>
        <location evidence="1 7">Cytoplasm</location>
    </subcellularLocation>
</comment>
<protein>
    <recommendedName>
        <fullName evidence="3 7">Protein SprT</fullName>
    </recommendedName>
</protein>
<feature type="domain" description="SprT-like" evidence="8">
    <location>
        <begin position="30"/>
        <end position="179"/>
    </location>
</feature>
<evidence type="ECO:0000256" key="4">
    <source>
        <dbReference type="ARBA" id="ARBA00022490"/>
    </source>
</evidence>
<dbReference type="AlphaFoldDB" id="A0A4R2FG06"/>
<gene>
    <name evidence="7" type="primary">sprT</name>
    <name evidence="9" type="ORF">EDC91_10343</name>
</gene>
<dbReference type="EMBL" id="SLWF01000003">
    <property type="protein sequence ID" value="TCN88863.1"/>
    <property type="molecule type" value="Genomic_DNA"/>
</dbReference>
<dbReference type="GO" id="GO:0005737">
    <property type="term" value="C:cytoplasm"/>
    <property type="evidence" value="ECO:0007669"/>
    <property type="project" value="UniProtKB-SubCell"/>
</dbReference>
<reference evidence="9 10" key="1">
    <citation type="submission" date="2019-03" db="EMBL/GenBank/DDBJ databases">
        <title>Freshwater and sediment microbial communities from various areas in North America, analyzing microbe dynamics in response to fracking.</title>
        <authorList>
            <person name="Lamendella R."/>
        </authorList>
    </citation>
    <scope>NUCLEOTIDE SEQUENCE [LARGE SCALE GENOMIC DNA]</scope>
    <source>
        <strain evidence="9 10">74A</strain>
    </source>
</reference>
<evidence type="ECO:0000256" key="1">
    <source>
        <dbReference type="ARBA" id="ARBA00004496"/>
    </source>
</evidence>
<proteinExistence type="inferred from homology"/>
<dbReference type="PANTHER" id="PTHR38773:SF1">
    <property type="entry name" value="PROTEIN SPRT"/>
    <property type="match status" value="1"/>
</dbReference>
<keyword evidence="5 7" id="KW-0479">Metal-binding</keyword>
<feature type="binding site" evidence="7">
    <location>
        <position position="92"/>
    </location>
    <ligand>
        <name>Zn(2+)</name>
        <dbReference type="ChEBI" id="CHEBI:29105"/>
    </ligand>
</feature>
<evidence type="ECO:0000313" key="10">
    <source>
        <dbReference type="Proteomes" id="UP000294832"/>
    </source>
</evidence>
<evidence type="ECO:0000259" key="8">
    <source>
        <dbReference type="SMART" id="SM00731"/>
    </source>
</evidence>
<sequence>MWHIFSNRSPQVVVAATTAVLSTLEQQLLQAVEQCYQLAEKHLQRSFPRPQVNFKLRGKAAGTAHLQLNKLRFHPVLLRENPEAFIREVVPHEICHLLCYQLYGKVKPHGAEWKQLMQQIFHLPGKTTHQFDTTSVTPKGKRYHCACGDIELTLRRHNKIVRGQARYRCRSCGQWLQPAA</sequence>